<dbReference type="Gene3D" id="3.40.50.1110">
    <property type="entry name" value="SGNH hydrolase"/>
    <property type="match status" value="2"/>
</dbReference>
<proteinExistence type="predicted"/>
<organism evidence="1 2">
    <name type="scientific">Halodurantibacterium flavum</name>
    <dbReference type="NCBI Taxonomy" id="1382802"/>
    <lineage>
        <taxon>Bacteria</taxon>
        <taxon>Pseudomonadati</taxon>
        <taxon>Pseudomonadota</taxon>
        <taxon>Alphaproteobacteria</taxon>
        <taxon>Rhodobacterales</taxon>
        <taxon>Paracoccaceae</taxon>
        <taxon>Halodurantibacterium</taxon>
    </lineage>
</organism>
<evidence type="ECO:0000313" key="1">
    <source>
        <dbReference type="EMBL" id="MFD1912806.1"/>
    </source>
</evidence>
<protein>
    <recommendedName>
        <fullName evidence="3">SGNH hydrolase-type esterase domain-containing protein</fullName>
    </recommendedName>
</protein>
<dbReference type="RefSeq" id="WP_390261608.1">
    <property type="nucleotide sequence ID" value="NZ_JBHUGH010000009.1"/>
</dbReference>
<evidence type="ECO:0000313" key="2">
    <source>
        <dbReference type="Proteomes" id="UP001597353"/>
    </source>
</evidence>
<dbReference type="SUPFAM" id="SSF52266">
    <property type="entry name" value="SGNH hydrolase"/>
    <property type="match status" value="2"/>
</dbReference>
<name>A0ABW4S5Y0_9RHOB</name>
<gene>
    <name evidence="1" type="ORF">ACFSGJ_11350</name>
</gene>
<sequence>MIGLGTGATALAVHGASRRHRLRNLRPPVVAWGDSLTAGAGATAAASYPAVAQGLFAPRRTILNEGIGGQTSTQIAARQGAVPIPVTLAAPIPMRLDRAWDFAEGLGGWQSRAAANPPAVVRTEGNALVIEAVGTPQSGAQVWLGETLPAGTRCTLDFDIDMGGSGWVEVGLANAPSASHPTGDWAASAGFSVGGRRSLNLTVGSALSQTANSILILAHTRVGTYRISNLTLTAHSTVAVPEKGVNVLVQSGAFTGTIAGSIGGIAGVMSTDASGAWTFTRSVAGPVGTGTTGVFLPAKAATLKDHTAWIWAGRNNFGAPSVVKADIAAMVAHLGHDRFLVGAVLPSANDTASGVQTIATLNADLAAAYGARFVDLVAALQAAGTGADDAGDVAAGRIPRSLRSDAIHLNAAGYAVVATAMALADAALEEGA</sequence>
<comment type="caution">
    <text evidence="1">The sequence shown here is derived from an EMBL/GenBank/DDBJ whole genome shotgun (WGS) entry which is preliminary data.</text>
</comment>
<reference evidence="2" key="1">
    <citation type="journal article" date="2019" name="Int. J. Syst. Evol. Microbiol.">
        <title>The Global Catalogue of Microorganisms (GCM) 10K type strain sequencing project: providing services to taxonomists for standard genome sequencing and annotation.</title>
        <authorList>
            <consortium name="The Broad Institute Genomics Platform"/>
            <consortium name="The Broad Institute Genome Sequencing Center for Infectious Disease"/>
            <person name="Wu L."/>
            <person name="Ma J."/>
        </authorList>
    </citation>
    <scope>NUCLEOTIDE SEQUENCE [LARGE SCALE GENOMIC DNA]</scope>
    <source>
        <strain evidence="2">CGMCC 4.7242</strain>
    </source>
</reference>
<keyword evidence="2" id="KW-1185">Reference proteome</keyword>
<dbReference type="EMBL" id="JBHUGH010000009">
    <property type="protein sequence ID" value="MFD1912806.1"/>
    <property type="molecule type" value="Genomic_DNA"/>
</dbReference>
<accession>A0ABW4S5Y0</accession>
<evidence type="ECO:0008006" key="3">
    <source>
        <dbReference type="Google" id="ProtNLM"/>
    </source>
</evidence>
<dbReference type="InterPro" id="IPR036514">
    <property type="entry name" value="SGNH_hydro_sf"/>
</dbReference>
<dbReference type="Proteomes" id="UP001597353">
    <property type="component" value="Unassembled WGS sequence"/>
</dbReference>